<proteinExistence type="predicted"/>
<name>A0A4X1W6M6_PIG</name>
<dbReference type="Proteomes" id="UP000314985">
    <property type="component" value="Chromosome 6"/>
</dbReference>
<dbReference type="Ensembl" id="ENSSSCT00070058570.1">
    <property type="protein sequence ID" value="ENSSSCP00070049810.1"/>
    <property type="gene ID" value="ENSSSCG00070029183.1"/>
</dbReference>
<evidence type="ECO:0000313" key="1">
    <source>
        <dbReference type="Ensembl" id="ENSSSCP00070049810.1"/>
    </source>
</evidence>
<protein>
    <submittedName>
        <fullName evidence="1">Uncharacterized protein</fullName>
    </submittedName>
</protein>
<organism evidence="1 2">
    <name type="scientific">Sus scrofa</name>
    <name type="common">Pig</name>
    <dbReference type="NCBI Taxonomy" id="9823"/>
    <lineage>
        <taxon>Eukaryota</taxon>
        <taxon>Metazoa</taxon>
        <taxon>Chordata</taxon>
        <taxon>Craniata</taxon>
        <taxon>Vertebrata</taxon>
        <taxon>Euteleostomi</taxon>
        <taxon>Mammalia</taxon>
        <taxon>Eutheria</taxon>
        <taxon>Laurasiatheria</taxon>
        <taxon>Artiodactyla</taxon>
        <taxon>Suina</taxon>
        <taxon>Suidae</taxon>
        <taxon>Sus</taxon>
    </lineage>
</organism>
<accession>A0A4X1W6M6</accession>
<dbReference type="AlphaFoldDB" id="A0A4X1W6M6"/>
<reference evidence="1" key="2">
    <citation type="submission" date="2025-08" db="UniProtKB">
        <authorList>
            <consortium name="Ensembl"/>
        </authorList>
    </citation>
    <scope>IDENTIFICATION</scope>
</reference>
<reference evidence="1 2" key="1">
    <citation type="submission" date="2017-08" db="EMBL/GenBank/DDBJ databases">
        <title>USMARCv1.0.</title>
        <authorList>
            <person name="Hannum G.I."/>
            <person name="Koren S."/>
            <person name="Schroeder S.G."/>
            <person name="Chin S.C."/>
            <person name="Nonneman D.J."/>
            <person name="Becker S.A."/>
            <person name="Rosen B.D."/>
            <person name="Bickhart D.M."/>
            <person name="Putnam N.H."/>
            <person name="Green R.E."/>
            <person name="Tuggle C.K."/>
            <person name="Liu H."/>
            <person name="Rohrer G.A."/>
            <person name="Warr A."/>
            <person name="Hall R."/>
            <person name="Kim K."/>
            <person name="Hume D.A."/>
            <person name="Talbot R."/>
            <person name="Chow W."/>
            <person name="Howe K."/>
            <person name="Schwartz A.S."/>
            <person name="Watson M."/>
            <person name="Archibald A.L."/>
            <person name="Phillippy A.M."/>
            <person name="Smith T.P.L."/>
        </authorList>
    </citation>
    <scope>NUCLEOTIDE SEQUENCE [LARGE SCALE GENOMIC DNA]</scope>
</reference>
<evidence type="ECO:0000313" key="2">
    <source>
        <dbReference type="Proteomes" id="UP000314985"/>
    </source>
</evidence>
<sequence>MRKVRLTGKERNTCWEWHKILHLPQALLSANFSSSVFWLRLRRVCFPPRWRSSPPGSRHSLRTGSCLFVQEASQALSGRAWGNLRSARHLPRLAWVRPHTHPPPPQMSLWRRAPQTWEGPPLPSCPGTGSWCAG</sequence>